<name>A0ABX0H2N9_9BACT</name>
<dbReference type="RefSeq" id="WP_166143599.1">
    <property type="nucleotide sequence ID" value="NZ_JAANYN010000002.1"/>
</dbReference>
<protein>
    <submittedName>
        <fullName evidence="1">LamG domain-containing protein</fullName>
    </submittedName>
</protein>
<comment type="caution">
    <text evidence="1">The sequence shown here is derived from an EMBL/GenBank/DDBJ whole genome shotgun (WGS) entry which is preliminary data.</text>
</comment>
<keyword evidence="2" id="KW-1185">Reference proteome</keyword>
<organism evidence="1 2">
    <name type="scientific">Cyclobacterium plantarum</name>
    <dbReference type="NCBI Taxonomy" id="2716263"/>
    <lineage>
        <taxon>Bacteria</taxon>
        <taxon>Pseudomonadati</taxon>
        <taxon>Bacteroidota</taxon>
        <taxon>Cytophagia</taxon>
        <taxon>Cytophagales</taxon>
        <taxon>Cyclobacteriaceae</taxon>
        <taxon>Cyclobacterium</taxon>
    </lineage>
</organism>
<accession>A0ABX0H2N9</accession>
<dbReference type="SUPFAM" id="SSF49899">
    <property type="entry name" value="Concanavalin A-like lectins/glucanases"/>
    <property type="match status" value="1"/>
</dbReference>
<sequence length="294" mass="32596">MIGKRIFQFTMWMVFVATQATFGRQEPIRTLAEKNGLVALWDFKEAAGNERKAIGRGSFSLKEMNGPISRIEEGPLSGFSAVFKEEAFMARPHEKTGALNIHGKMQGITVMAWVKWQGKTGFVGGMWNEYTDGGKRQYGLFVDLPHYNGANQVCGHVSASGGATPPFPYSCDYSASKQELDTDNWHFIAFTYDGQNIKSYLDGEFKERAPEPIKNTKGFPGLPEGLVHSKNPYYFPDGLGDNGSDFTVGAVVLQRGMGNFFNGLIGGLAIFDRALDETEMQEIHQLTMSGKFRN</sequence>
<dbReference type="EMBL" id="JAANYN010000002">
    <property type="protein sequence ID" value="NHE56070.1"/>
    <property type="molecule type" value="Genomic_DNA"/>
</dbReference>
<gene>
    <name evidence="1" type="ORF">G9Q97_04500</name>
</gene>
<evidence type="ECO:0000313" key="1">
    <source>
        <dbReference type="EMBL" id="NHE56070.1"/>
    </source>
</evidence>
<dbReference type="Proteomes" id="UP000649799">
    <property type="component" value="Unassembled WGS sequence"/>
</dbReference>
<dbReference type="InterPro" id="IPR013320">
    <property type="entry name" value="ConA-like_dom_sf"/>
</dbReference>
<dbReference type="Pfam" id="PF13385">
    <property type="entry name" value="Laminin_G_3"/>
    <property type="match status" value="1"/>
</dbReference>
<evidence type="ECO:0000313" key="2">
    <source>
        <dbReference type="Proteomes" id="UP000649799"/>
    </source>
</evidence>
<proteinExistence type="predicted"/>
<reference evidence="1 2" key="1">
    <citation type="submission" date="2020-03" db="EMBL/GenBank/DDBJ databases">
        <title>Cyclobacterium plantarum sp. nov., a marine bacterium isolated from a coastal-marine wetland.</title>
        <authorList>
            <person name="Sanchez-Porro C."/>
            <person name="Ventosa A."/>
            <person name="Amoozegar M."/>
        </authorList>
    </citation>
    <scope>NUCLEOTIDE SEQUENCE [LARGE SCALE GENOMIC DNA]</scope>
    <source>
        <strain evidence="1 2">GBPx2</strain>
    </source>
</reference>
<dbReference type="Gene3D" id="2.60.120.200">
    <property type="match status" value="1"/>
</dbReference>